<dbReference type="Gene3D" id="3.40.50.2300">
    <property type="match status" value="1"/>
</dbReference>
<dbReference type="GO" id="GO:0000160">
    <property type="term" value="P:phosphorelay signal transduction system"/>
    <property type="evidence" value="ECO:0007669"/>
    <property type="project" value="InterPro"/>
</dbReference>
<dbReference type="SUPFAM" id="SSF52172">
    <property type="entry name" value="CheY-like"/>
    <property type="match status" value="1"/>
</dbReference>
<protein>
    <submittedName>
        <fullName evidence="4">Response regulator receiver protein</fullName>
    </submittedName>
</protein>
<evidence type="ECO:0000259" key="3">
    <source>
        <dbReference type="PROSITE" id="PS50110"/>
    </source>
</evidence>
<dbReference type="InterPro" id="IPR011006">
    <property type="entry name" value="CheY-like_superfamily"/>
</dbReference>
<dbReference type="PANTHER" id="PTHR44591:SF3">
    <property type="entry name" value="RESPONSE REGULATORY DOMAIN-CONTAINING PROTEIN"/>
    <property type="match status" value="1"/>
</dbReference>
<dbReference type="SMART" id="SM00448">
    <property type="entry name" value="REC"/>
    <property type="match status" value="1"/>
</dbReference>
<proteinExistence type="predicted"/>
<dbReference type="PROSITE" id="PS50110">
    <property type="entry name" value="RESPONSE_REGULATORY"/>
    <property type="match status" value="1"/>
</dbReference>
<keyword evidence="1 2" id="KW-0597">Phosphoprotein</keyword>
<evidence type="ECO:0000256" key="2">
    <source>
        <dbReference type="PROSITE-ProRule" id="PRU00169"/>
    </source>
</evidence>
<evidence type="ECO:0000256" key="1">
    <source>
        <dbReference type="ARBA" id="ARBA00022553"/>
    </source>
</evidence>
<feature type="domain" description="Response regulatory" evidence="3">
    <location>
        <begin position="258"/>
        <end position="374"/>
    </location>
</feature>
<reference evidence="4" key="1">
    <citation type="submission" date="2009-01" db="EMBL/GenBank/DDBJ databases">
        <title>Complete sequence of chromosome Cyanothece sp. PCC 7425.</title>
        <authorList>
            <consortium name="US DOE Joint Genome Institute"/>
            <person name="Lucas S."/>
            <person name="Copeland A."/>
            <person name="Lapidus A."/>
            <person name="Glavina del Rio T."/>
            <person name="Dalin E."/>
            <person name="Tice H."/>
            <person name="Bruce D."/>
            <person name="Goodwin L."/>
            <person name="Pitluck S."/>
            <person name="Sims D."/>
            <person name="Meineke L."/>
            <person name="Brettin T."/>
            <person name="Detter J.C."/>
            <person name="Han C."/>
            <person name="Larimer F."/>
            <person name="Land M."/>
            <person name="Hauser L."/>
            <person name="Kyrpides N."/>
            <person name="Ovchinnikova G."/>
            <person name="Liberton M."/>
            <person name="Stoeckel J."/>
            <person name="Banerjee A."/>
            <person name="Singh A."/>
            <person name="Page L."/>
            <person name="Sato H."/>
            <person name="Zhao L."/>
            <person name="Sherman L."/>
            <person name="Pakrasi H."/>
            <person name="Richardson P."/>
        </authorList>
    </citation>
    <scope>NUCLEOTIDE SEQUENCE</scope>
    <source>
        <strain evidence="4">PCC 7425</strain>
    </source>
</reference>
<dbReference type="Pfam" id="PF14332">
    <property type="entry name" value="DUF4388"/>
    <property type="match status" value="1"/>
</dbReference>
<dbReference type="InterPro" id="IPR025497">
    <property type="entry name" value="PatA-like_N"/>
</dbReference>
<dbReference type="PANTHER" id="PTHR44591">
    <property type="entry name" value="STRESS RESPONSE REGULATOR PROTEIN 1"/>
    <property type="match status" value="1"/>
</dbReference>
<dbReference type="OrthoDB" id="525404at2"/>
<dbReference type="Pfam" id="PF00072">
    <property type="entry name" value="Response_reg"/>
    <property type="match status" value="1"/>
</dbReference>
<sequence>MADSAPPTTPPAAPKSSGKVVALPAKVLQKFAIDKLSGRLTITDPNDNSVAWRVYLGNGQIHYVSSAMGQAERLSYLLQRYCPELANSSLPADISDYQFICQQWQSGYLSLQQLRQLLLQFSQEALVQLLSLPQAAIQFERTVGLEQLVLSVPLKQLILPLRTLINQWLQIRPTVSSPFQRPHIISSEQFSQVLWLESEKLHSLKALEEALGQNDCLYQVARKTNLEVVELIALLQPLIQQKAVGLHPYVPAQDDRPIVACIDDSKTVQRNVRLILETSGYHVLELTEPARALTTLVRQPPALVLMDISMPDIDGYELCRMLRQSNLLKDVPIVMLTGRDGLIDRLRARMVGATDYLTKPFNPQDLLSVAEKLIHRSQVEVS</sequence>
<dbReference type="InterPro" id="IPR001789">
    <property type="entry name" value="Sig_transdc_resp-reg_receiver"/>
</dbReference>
<accession>B8HLI2</accession>
<dbReference type="STRING" id="395961.Cyan7425_4742"/>
<dbReference type="EMBL" id="CP001344">
    <property type="protein sequence ID" value="ACL47047.1"/>
    <property type="molecule type" value="Genomic_DNA"/>
</dbReference>
<dbReference type="PIRSF" id="PIRSF005897">
    <property type="entry name" value="RR_PatA"/>
    <property type="match status" value="1"/>
</dbReference>
<dbReference type="InterPro" id="IPR024186">
    <property type="entry name" value="Sig_transdc_resp-reg_PatA"/>
</dbReference>
<gene>
    <name evidence="4" type="ordered locus">Cyan7425_4742</name>
</gene>
<dbReference type="AlphaFoldDB" id="B8HLI2"/>
<dbReference type="KEGG" id="cyn:Cyan7425_4742"/>
<evidence type="ECO:0000313" key="4">
    <source>
        <dbReference type="EMBL" id="ACL47047.1"/>
    </source>
</evidence>
<dbReference type="InterPro" id="IPR050595">
    <property type="entry name" value="Bact_response_regulator"/>
</dbReference>
<dbReference type="HOGENOM" id="CLU_031371_1_0_3"/>
<dbReference type="eggNOG" id="COG0745">
    <property type="taxonomic scope" value="Bacteria"/>
</dbReference>
<feature type="modified residue" description="4-aspartylphosphate" evidence="2">
    <location>
        <position position="307"/>
    </location>
</feature>
<name>B8HLI2_CYAP4</name>
<organism evidence="4">
    <name type="scientific">Cyanothece sp. (strain PCC 7425 / ATCC 29141)</name>
    <dbReference type="NCBI Taxonomy" id="395961"/>
    <lineage>
        <taxon>Bacteria</taxon>
        <taxon>Bacillati</taxon>
        <taxon>Cyanobacteriota</taxon>
        <taxon>Cyanophyceae</taxon>
        <taxon>Gomontiellales</taxon>
        <taxon>Cyanothecaceae</taxon>
        <taxon>Cyanothece</taxon>
    </lineage>
</organism>